<reference evidence="2 3" key="1">
    <citation type="submission" date="2024-03" db="EMBL/GenBank/DDBJ databases">
        <title>A high-quality draft genome sequence of Diaporthe vaccinii, a causative agent of upright dieback and viscid rot disease in cranberry plants.</title>
        <authorList>
            <person name="Sarrasin M."/>
            <person name="Lang B.F."/>
            <person name="Burger G."/>
        </authorList>
    </citation>
    <scope>NUCLEOTIDE SEQUENCE [LARGE SCALE GENOMIC DNA]</scope>
    <source>
        <strain evidence="2 3">IS7</strain>
    </source>
</reference>
<proteinExistence type="predicted"/>
<protein>
    <submittedName>
        <fullName evidence="2">Uncharacterized protein</fullName>
    </submittedName>
</protein>
<evidence type="ECO:0000313" key="3">
    <source>
        <dbReference type="Proteomes" id="UP001600888"/>
    </source>
</evidence>
<dbReference type="EMBL" id="JBAWTH010000137">
    <property type="protein sequence ID" value="KAL2275335.1"/>
    <property type="molecule type" value="Genomic_DNA"/>
</dbReference>
<accession>A0ABR4DYX0</accession>
<gene>
    <name evidence="2" type="ORF">FJTKL_02131</name>
</gene>
<sequence>MAPREAAILRKGKTKRGLNLQRVINLMATGMQIIDTARNGTKACDHCQKGRGPFAECVVVEGFAAGACGNCHWNSEGSRCDSHPSKANAPAGTPAKKSRKHKVETPATVEKPARKKRPKRHAEEPAEQPANPHVGGYSAVPFAAAAPFYMTIPISRNTTAAEFRRMAGAYTHAAAQCMEFADMVEQAGEHGGQ</sequence>
<organism evidence="2 3">
    <name type="scientific">Diaporthe vaccinii</name>
    <dbReference type="NCBI Taxonomy" id="105482"/>
    <lineage>
        <taxon>Eukaryota</taxon>
        <taxon>Fungi</taxon>
        <taxon>Dikarya</taxon>
        <taxon>Ascomycota</taxon>
        <taxon>Pezizomycotina</taxon>
        <taxon>Sordariomycetes</taxon>
        <taxon>Sordariomycetidae</taxon>
        <taxon>Diaporthales</taxon>
        <taxon>Diaporthaceae</taxon>
        <taxon>Diaporthe</taxon>
        <taxon>Diaporthe eres species complex</taxon>
    </lineage>
</organism>
<keyword evidence="3" id="KW-1185">Reference proteome</keyword>
<dbReference type="Proteomes" id="UP001600888">
    <property type="component" value="Unassembled WGS sequence"/>
</dbReference>
<evidence type="ECO:0000313" key="2">
    <source>
        <dbReference type="EMBL" id="KAL2275335.1"/>
    </source>
</evidence>
<comment type="caution">
    <text evidence="2">The sequence shown here is derived from an EMBL/GenBank/DDBJ whole genome shotgun (WGS) entry which is preliminary data.</text>
</comment>
<dbReference type="InterPro" id="IPR022190">
    <property type="entry name" value="DUF3716"/>
</dbReference>
<name>A0ABR4DYX0_9PEZI</name>
<dbReference type="Pfam" id="PF12511">
    <property type="entry name" value="DUF3716"/>
    <property type="match status" value="1"/>
</dbReference>
<feature type="region of interest" description="Disordered" evidence="1">
    <location>
        <begin position="79"/>
        <end position="134"/>
    </location>
</feature>
<evidence type="ECO:0000256" key="1">
    <source>
        <dbReference type="SAM" id="MobiDB-lite"/>
    </source>
</evidence>